<keyword evidence="3" id="KW-1185">Reference proteome</keyword>
<feature type="chain" id="PRO_5045899477" description="TonB C-terminal domain-containing protein" evidence="1">
    <location>
        <begin position="23"/>
        <end position="112"/>
    </location>
</feature>
<evidence type="ECO:0000313" key="3">
    <source>
        <dbReference type="Proteomes" id="UP001491088"/>
    </source>
</evidence>
<sequence length="112" mass="12710">MKKLAIVFLVAVLASVSTFSNNNDDVKEIDLKLRKKIIELLGNYKGNLDSNIKTTVDFIINKKGEIIVVSVDSKKPNVASFIKNRLNYQIASIEKLEILKTYRVPVKFLKQN</sequence>
<organism evidence="2 3">
    <name type="scientific">Polaribacter marinaquae</name>
    <dbReference type="NCBI Taxonomy" id="1642819"/>
    <lineage>
        <taxon>Bacteria</taxon>
        <taxon>Pseudomonadati</taxon>
        <taxon>Bacteroidota</taxon>
        <taxon>Flavobacteriia</taxon>
        <taxon>Flavobacteriales</taxon>
        <taxon>Flavobacteriaceae</taxon>
    </lineage>
</organism>
<name>A0ABZ2TMR1_9FLAO</name>
<dbReference type="EMBL" id="CP150496">
    <property type="protein sequence ID" value="WYW54398.1"/>
    <property type="molecule type" value="Genomic_DNA"/>
</dbReference>
<protein>
    <recommendedName>
        <fullName evidence="4">TonB C-terminal domain-containing protein</fullName>
    </recommendedName>
</protein>
<reference evidence="2 3" key="1">
    <citation type="submission" date="2024-03" db="EMBL/GenBank/DDBJ databases">
        <authorList>
            <person name="Cao K."/>
        </authorList>
    </citation>
    <scope>NUCLEOTIDE SEQUENCE [LARGE SCALE GENOMIC DNA]</scope>
    <source>
        <strain evidence="2 3">MCCC 1K00696</strain>
    </source>
</reference>
<keyword evidence="1" id="KW-0732">Signal</keyword>
<gene>
    <name evidence="2" type="ORF">WG950_07625</name>
</gene>
<evidence type="ECO:0008006" key="4">
    <source>
        <dbReference type="Google" id="ProtNLM"/>
    </source>
</evidence>
<evidence type="ECO:0000256" key="1">
    <source>
        <dbReference type="SAM" id="SignalP"/>
    </source>
</evidence>
<proteinExistence type="predicted"/>
<dbReference type="Proteomes" id="UP001491088">
    <property type="component" value="Chromosome"/>
</dbReference>
<feature type="signal peptide" evidence="1">
    <location>
        <begin position="1"/>
        <end position="22"/>
    </location>
</feature>
<evidence type="ECO:0000313" key="2">
    <source>
        <dbReference type="EMBL" id="WYW54398.1"/>
    </source>
</evidence>
<accession>A0ABZ2TMR1</accession>
<dbReference type="RefSeq" id="WP_340931409.1">
    <property type="nucleotide sequence ID" value="NZ_CP150496.1"/>
</dbReference>